<dbReference type="eggNOG" id="ENOG5030C51">
    <property type="taxonomic scope" value="Bacteria"/>
</dbReference>
<dbReference type="AlphaFoldDB" id="F8ADW6"/>
<protein>
    <submittedName>
        <fullName evidence="1">Uncharacterized protein</fullName>
    </submittedName>
</protein>
<evidence type="ECO:0000313" key="1">
    <source>
        <dbReference type="EMBL" id="AEH44931.1"/>
    </source>
</evidence>
<dbReference type="InParanoid" id="F8ADW6"/>
<sequence>MRLITVGLTPHRQEFLVPTWELMRCHEVIILEEPPDPYFPKVIKGEISIETYLEKIESGFPEYTRLNLEFLQKLYKEGKSICQVEPYLERWLIIREMLDSGVPREEVEKIRELSEVYQSEHETFGKLLDYYAAMQGPFDSLVQKIKDFARADAKRLALRDKMRAKEIISLIRRLPNKTIYVEAGYIHLKLIYYLAKVKKNLFCLKVENLLLKALKARGFNGVLPSPGDGLTSYYLFGGKHRNISEDLLAARSIVYIKLIEKEELSPTPEEPFPHLKNELFWRLFVWQLSYEECKTLDKFIRLLTTQKAREMAQRLFPDAYKKAASRLADKVAL</sequence>
<gene>
    <name evidence="1" type="ordered locus">Thein_1060</name>
</gene>
<dbReference type="RefSeq" id="WP_013907673.1">
    <property type="nucleotide sequence ID" value="NC_015681.1"/>
</dbReference>
<name>F8ADW6_THEID</name>
<dbReference type="EMBL" id="CP002683">
    <property type="protein sequence ID" value="AEH44931.1"/>
    <property type="molecule type" value="Genomic_DNA"/>
</dbReference>
<organism evidence="1 2">
    <name type="scientific">Thermodesulfatator indicus (strain DSM 15286 / JCM 11887 / CIR29812)</name>
    <dbReference type="NCBI Taxonomy" id="667014"/>
    <lineage>
        <taxon>Bacteria</taxon>
        <taxon>Pseudomonadati</taxon>
        <taxon>Thermodesulfobacteriota</taxon>
        <taxon>Thermodesulfobacteria</taxon>
        <taxon>Thermodesulfobacteriales</taxon>
        <taxon>Thermodesulfatatoraceae</taxon>
        <taxon>Thermodesulfatator</taxon>
    </lineage>
</organism>
<dbReference type="Proteomes" id="UP000006793">
    <property type="component" value="Chromosome"/>
</dbReference>
<dbReference type="KEGG" id="tid:Thein_1060"/>
<dbReference type="HOGENOM" id="CLU_073077_0_0_0"/>
<dbReference type="PATRIC" id="fig|667014.3.peg.1089"/>
<dbReference type="STRING" id="667014.Thein_1060"/>
<dbReference type="PaxDb" id="667014-Thein_1060"/>
<evidence type="ECO:0000313" key="2">
    <source>
        <dbReference type="Proteomes" id="UP000006793"/>
    </source>
</evidence>
<dbReference type="OrthoDB" id="5501943at2"/>
<accession>F8ADW6</accession>
<keyword evidence="2" id="KW-1185">Reference proteome</keyword>
<proteinExistence type="predicted"/>
<reference evidence="1 2" key="2">
    <citation type="journal article" date="2012" name="Stand. Genomic Sci.">
        <title>Complete genome sequence of the thermophilic sulfate-reducing ocean bacterium Thermodesulfatator indicus type strain (CIR29812(T)).</title>
        <authorList>
            <person name="Anderson I."/>
            <person name="Saunders E."/>
            <person name="Lapidus A."/>
            <person name="Nolan M."/>
            <person name="Lucas S."/>
            <person name="Tice H."/>
            <person name="Del Rio T.G."/>
            <person name="Cheng J.F."/>
            <person name="Han C."/>
            <person name="Tapia R."/>
            <person name="Goodwin L.A."/>
            <person name="Pitluck S."/>
            <person name="Liolios K."/>
            <person name="Mavromatis K."/>
            <person name="Pagani I."/>
            <person name="Ivanova N."/>
            <person name="Mikhailova N."/>
            <person name="Pati A."/>
            <person name="Chen A."/>
            <person name="Palaniappan K."/>
            <person name="Land M."/>
            <person name="Hauser L."/>
            <person name="Jeffries C.D."/>
            <person name="Chang Y.J."/>
            <person name="Brambilla E.M."/>
            <person name="Rohde M."/>
            <person name="Spring S."/>
            <person name="Goker M."/>
            <person name="Detter J.C."/>
            <person name="Woyke T."/>
            <person name="Bristow J."/>
            <person name="Eisen J.A."/>
            <person name="Markowitz V."/>
            <person name="Hugenholtz P."/>
            <person name="Kyrpides N.C."/>
            <person name="Klenk H.P."/>
        </authorList>
    </citation>
    <scope>NUCLEOTIDE SEQUENCE [LARGE SCALE GENOMIC DNA]</scope>
    <source>
        <strain evidence="2">DSM 15286 / JCM 11887 / CIR29812</strain>
    </source>
</reference>
<reference evidence="2" key="1">
    <citation type="submission" date="2011-04" db="EMBL/GenBank/DDBJ databases">
        <title>The complete genome of Thermodesulfatator indicus DSM 15286.</title>
        <authorList>
            <person name="Lucas S."/>
            <person name="Copeland A."/>
            <person name="Lapidus A."/>
            <person name="Bruce D."/>
            <person name="Goodwin L."/>
            <person name="Pitluck S."/>
            <person name="Peters L."/>
            <person name="Kyrpides N."/>
            <person name="Mavromatis K."/>
            <person name="Pagani I."/>
            <person name="Ivanova N."/>
            <person name="Saunders L."/>
            <person name="Detter J.C."/>
            <person name="Tapia R."/>
            <person name="Han C."/>
            <person name="Land M."/>
            <person name="Hauser L."/>
            <person name="Markowitz V."/>
            <person name="Cheng J.-F."/>
            <person name="Hugenholtz P."/>
            <person name="Woyke T."/>
            <person name="Wu D."/>
            <person name="Spring S."/>
            <person name="Schroeder M."/>
            <person name="Brambilla E."/>
            <person name="Klenk H.-P."/>
            <person name="Eisen J.A."/>
        </authorList>
    </citation>
    <scope>NUCLEOTIDE SEQUENCE [LARGE SCALE GENOMIC DNA]</scope>
    <source>
        <strain evidence="2">DSM 15286 / JCM 11887 / CIR29812</strain>
    </source>
</reference>